<proteinExistence type="predicted"/>
<evidence type="ECO:0000313" key="3">
    <source>
        <dbReference type="Proteomes" id="UP000835052"/>
    </source>
</evidence>
<dbReference type="EMBL" id="CAJGYM010000041">
    <property type="protein sequence ID" value="CAD6194087.1"/>
    <property type="molecule type" value="Genomic_DNA"/>
</dbReference>
<accession>A0A8S1HFX9</accession>
<comment type="caution">
    <text evidence="2">The sequence shown here is derived from an EMBL/GenBank/DDBJ whole genome shotgun (WGS) entry which is preliminary data.</text>
</comment>
<keyword evidence="1" id="KW-0175">Coiled coil</keyword>
<protein>
    <submittedName>
        <fullName evidence="2">Uncharacterized protein</fullName>
    </submittedName>
</protein>
<name>A0A8S1HFX9_9PELO</name>
<dbReference type="AlphaFoldDB" id="A0A8S1HFX9"/>
<feature type="coiled-coil region" evidence="1">
    <location>
        <begin position="76"/>
        <end position="121"/>
    </location>
</feature>
<keyword evidence="3" id="KW-1185">Reference proteome</keyword>
<evidence type="ECO:0000313" key="2">
    <source>
        <dbReference type="EMBL" id="CAD6194087.1"/>
    </source>
</evidence>
<reference evidence="2" key="1">
    <citation type="submission" date="2020-10" db="EMBL/GenBank/DDBJ databases">
        <authorList>
            <person name="Kikuchi T."/>
        </authorList>
    </citation>
    <scope>NUCLEOTIDE SEQUENCE</scope>
    <source>
        <strain evidence="2">NKZ352</strain>
    </source>
</reference>
<evidence type="ECO:0000256" key="1">
    <source>
        <dbReference type="SAM" id="Coils"/>
    </source>
</evidence>
<dbReference type="Proteomes" id="UP000835052">
    <property type="component" value="Unassembled WGS sequence"/>
</dbReference>
<sequence>MSKRRLTEMEYSKEHTCEVLREKVHNFRLQKEQQLYPIFDQIMELESFINGKMNEFERVGDEVIELQNSGAPGHEIEWKRNQRDCLRNELNALRDRKNIREQELSQKRQEIDQQVQILLQKLERGETF</sequence>
<gene>
    <name evidence="2" type="ORF">CAUJ_LOCUS10006</name>
</gene>
<organism evidence="2 3">
    <name type="scientific">Caenorhabditis auriculariae</name>
    <dbReference type="NCBI Taxonomy" id="2777116"/>
    <lineage>
        <taxon>Eukaryota</taxon>
        <taxon>Metazoa</taxon>
        <taxon>Ecdysozoa</taxon>
        <taxon>Nematoda</taxon>
        <taxon>Chromadorea</taxon>
        <taxon>Rhabditida</taxon>
        <taxon>Rhabditina</taxon>
        <taxon>Rhabditomorpha</taxon>
        <taxon>Rhabditoidea</taxon>
        <taxon>Rhabditidae</taxon>
        <taxon>Peloderinae</taxon>
        <taxon>Caenorhabditis</taxon>
    </lineage>
</organism>